<feature type="chain" id="PRO_5015645114" description="YncE family protein" evidence="1">
    <location>
        <begin position="18"/>
        <end position="317"/>
    </location>
</feature>
<dbReference type="PROSITE" id="PS51257">
    <property type="entry name" value="PROKAR_LIPOPROTEIN"/>
    <property type="match status" value="1"/>
</dbReference>
<evidence type="ECO:0000313" key="2">
    <source>
        <dbReference type="EMBL" id="PWI24644.1"/>
    </source>
</evidence>
<keyword evidence="1" id="KW-0732">Signal</keyword>
<protein>
    <recommendedName>
        <fullName evidence="4">YncE family protein</fullName>
    </recommendedName>
</protein>
<feature type="signal peptide" evidence="1">
    <location>
        <begin position="1"/>
        <end position="17"/>
    </location>
</feature>
<keyword evidence="3" id="KW-1185">Reference proteome</keyword>
<dbReference type="RefSeq" id="WP_109306749.1">
    <property type="nucleotide sequence ID" value="NZ_BJUF01000009.1"/>
</dbReference>
<dbReference type="EMBL" id="QFVR01000018">
    <property type="protein sequence ID" value="PWI24644.1"/>
    <property type="molecule type" value="Genomic_DNA"/>
</dbReference>
<dbReference type="SUPFAM" id="SSF63825">
    <property type="entry name" value="YWTD domain"/>
    <property type="match status" value="1"/>
</dbReference>
<dbReference type="Gene3D" id="2.130.10.10">
    <property type="entry name" value="YVTN repeat-like/Quinoprotein amine dehydrogenase"/>
    <property type="match status" value="1"/>
</dbReference>
<gene>
    <name evidence="2" type="ORF">DEX24_12515</name>
</gene>
<dbReference type="OrthoDB" id="120019at2"/>
<comment type="caution">
    <text evidence="2">The sequence shown here is derived from an EMBL/GenBank/DDBJ whole genome shotgun (WGS) entry which is preliminary data.</text>
</comment>
<organism evidence="2 3">
    <name type="scientific">Kurthia sibirica</name>
    <dbReference type="NCBI Taxonomy" id="202750"/>
    <lineage>
        <taxon>Bacteria</taxon>
        <taxon>Bacillati</taxon>
        <taxon>Bacillota</taxon>
        <taxon>Bacilli</taxon>
        <taxon>Bacillales</taxon>
        <taxon>Caryophanaceae</taxon>
        <taxon>Kurthia</taxon>
    </lineage>
</organism>
<dbReference type="AlphaFoldDB" id="A0A2U3AJI7"/>
<dbReference type="InterPro" id="IPR015943">
    <property type="entry name" value="WD40/YVTN_repeat-like_dom_sf"/>
</dbReference>
<evidence type="ECO:0000256" key="1">
    <source>
        <dbReference type="SAM" id="SignalP"/>
    </source>
</evidence>
<evidence type="ECO:0008006" key="4">
    <source>
        <dbReference type="Google" id="ProtNLM"/>
    </source>
</evidence>
<evidence type="ECO:0000313" key="3">
    <source>
        <dbReference type="Proteomes" id="UP000245938"/>
    </source>
</evidence>
<proteinExistence type="predicted"/>
<sequence length="317" mass="35449">MKKITLVGLLCCVCILAACDHTSYEKITKNEDFIASVNILQPSIDFINTAGNVLASWSLEEPYTGATLIGDDAILLYGNQMEHADLVRLSSGKQLMKIDVKRGATNAYYNKETTDFYITNGDNNTVTSYQIDGQEKQQVVLGNYPMAMYVKDTHLFVINFKDNYMSVLNSASLKEEKTYAIPKSSHGIDFVDGELWIGGHGAGEKPNSQVRRMNSKTGKIEGMLDLPMMPIAFASTNGSEFVLSHGENMLYELNDAHEIIWQKEIGSNPFTIAAFQQHIVLAGYDDRTLYWIKNHKIIRKTKVGKGPFNLLVREGEQ</sequence>
<reference evidence="2 3" key="1">
    <citation type="submission" date="2018-05" db="EMBL/GenBank/DDBJ databases">
        <title>Kurthia sibirica genome sequence.</title>
        <authorList>
            <person name="Maclea K.S."/>
            <person name="Goen A.E."/>
        </authorList>
    </citation>
    <scope>NUCLEOTIDE SEQUENCE [LARGE SCALE GENOMIC DNA]</scope>
    <source>
        <strain evidence="2 3">ATCC 49154</strain>
    </source>
</reference>
<dbReference type="Proteomes" id="UP000245938">
    <property type="component" value="Unassembled WGS sequence"/>
</dbReference>
<name>A0A2U3AJI7_9BACL</name>
<accession>A0A2U3AJI7</accession>